<feature type="transmembrane region" description="Helical" evidence="7">
    <location>
        <begin position="96"/>
        <end position="120"/>
    </location>
</feature>
<feature type="transmembrane region" description="Helical" evidence="7">
    <location>
        <begin position="43"/>
        <end position="62"/>
    </location>
</feature>
<dbReference type="AlphaFoldDB" id="A0A8H8V4J9"/>
<dbReference type="OrthoDB" id="5295804at2759"/>
<dbReference type="PANTHER" id="PTHR33048:SF47">
    <property type="entry name" value="INTEGRAL MEMBRANE PROTEIN-RELATED"/>
    <property type="match status" value="1"/>
</dbReference>
<dbReference type="InterPro" id="IPR049326">
    <property type="entry name" value="Rhodopsin_dom_fungi"/>
</dbReference>
<keyword evidence="4 7" id="KW-0472">Membrane</keyword>
<evidence type="ECO:0000256" key="6">
    <source>
        <dbReference type="SAM" id="MobiDB-lite"/>
    </source>
</evidence>
<comment type="subcellular location">
    <subcellularLocation>
        <location evidence="1">Membrane</location>
        <topology evidence="1">Multi-pass membrane protein</topology>
    </subcellularLocation>
</comment>
<accession>A0A8H8V4J9</accession>
<keyword evidence="2 7" id="KW-0812">Transmembrane</keyword>
<evidence type="ECO:0000313" key="9">
    <source>
        <dbReference type="EMBL" id="KAF3206785.1"/>
    </source>
</evidence>
<feature type="compositionally biased region" description="Basic and acidic residues" evidence="6">
    <location>
        <begin position="215"/>
        <end position="226"/>
    </location>
</feature>
<evidence type="ECO:0000256" key="5">
    <source>
        <dbReference type="ARBA" id="ARBA00038359"/>
    </source>
</evidence>
<name>A0A8H8V4J9_ORBOL</name>
<feature type="transmembrane region" description="Helical" evidence="7">
    <location>
        <begin position="161"/>
        <end position="185"/>
    </location>
</feature>
<dbReference type="Pfam" id="PF20684">
    <property type="entry name" value="Fung_rhodopsin"/>
    <property type="match status" value="1"/>
</dbReference>
<gene>
    <name evidence="9" type="ORF">TWF679_008568</name>
</gene>
<evidence type="ECO:0000256" key="1">
    <source>
        <dbReference type="ARBA" id="ARBA00004141"/>
    </source>
</evidence>
<evidence type="ECO:0000313" key="10">
    <source>
        <dbReference type="Proteomes" id="UP000614610"/>
    </source>
</evidence>
<evidence type="ECO:0000256" key="7">
    <source>
        <dbReference type="SAM" id="Phobius"/>
    </source>
</evidence>
<evidence type="ECO:0000256" key="2">
    <source>
        <dbReference type="ARBA" id="ARBA00022692"/>
    </source>
</evidence>
<protein>
    <recommendedName>
        <fullName evidence="8">Rhodopsin domain-containing protein</fullName>
    </recommendedName>
</protein>
<evidence type="ECO:0000256" key="3">
    <source>
        <dbReference type="ARBA" id="ARBA00022989"/>
    </source>
</evidence>
<reference evidence="9" key="1">
    <citation type="submission" date="2019-06" db="EMBL/GenBank/DDBJ databases">
        <authorList>
            <person name="Palmer J.M."/>
        </authorList>
    </citation>
    <scope>NUCLEOTIDE SEQUENCE</scope>
    <source>
        <strain evidence="9">TWF679</strain>
    </source>
</reference>
<dbReference type="GO" id="GO:0016020">
    <property type="term" value="C:membrane"/>
    <property type="evidence" value="ECO:0007669"/>
    <property type="project" value="UniProtKB-SubCell"/>
</dbReference>
<feature type="transmembrane region" description="Helical" evidence="7">
    <location>
        <begin position="12"/>
        <end position="31"/>
    </location>
</feature>
<keyword evidence="3 7" id="KW-1133">Transmembrane helix</keyword>
<dbReference type="PANTHER" id="PTHR33048">
    <property type="entry name" value="PTH11-LIKE INTEGRAL MEMBRANE PROTEIN (AFU_ORTHOLOGUE AFUA_5G11245)"/>
    <property type="match status" value="1"/>
</dbReference>
<proteinExistence type="inferred from homology"/>
<feature type="domain" description="Rhodopsin" evidence="8">
    <location>
        <begin position="27"/>
        <end position="191"/>
    </location>
</feature>
<comment type="similarity">
    <text evidence="5">Belongs to the SAT4 family.</text>
</comment>
<evidence type="ECO:0000256" key="4">
    <source>
        <dbReference type="ARBA" id="ARBA00023136"/>
    </source>
</evidence>
<organism evidence="9 10">
    <name type="scientific">Orbilia oligospora</name>
    <name type="common">Nematode-trapping fungus</name>
    <name type="synonym">Arthrobotrys oligospora</name>
    <dbReference type="NCBI Taxonomy" id="2813651"/>
    <lineage>
        <taxon>Eukaryota</taxon>
        <taxon>Fungi</taxon>
        <taxon>Dikarya</taxon>
        <taxon>Ascomycota</taxon>
        <taxon>Pezizomycotina</taxon>
        <taxon>Orbiliomycetes</taxon>
        <taxon>Orbiliales</taxon>
        <taxon>Orbiliaceae</taxon>
        <taxon>Orbilia</taxon>
    </lineage>
</organism>
<feature type="region of interest" description="Disordered" evidence="6">
    <location>
        <begin position="209"/>
        <end position="236"/>
    </location>
</feature>
<dbReference type="InterPro" id="IPR052337">
    <property type="entry name" value="SAT4-like"/>
</dbReference>
<evidence type="ECO:0000259" key="8">
    <source>
        <dbReference type="Pfam" id="PF20684"/>
    </source>
</evidence>
<dbReference type="Proteomes" id="UP000614610">
    <property type="component" value="Unassembled WGS sequence"/>
</dbReference>
<dbReference type="EMBL" id="WIWT01000056">
    <property type="protein sequence ID" value="KAF3206785.1"/>
    <property type="molecule type" value="Genomic_DNA"/>
</dbReference>
<comment type="caution">
    <text evidence="9">The sequence shown here is derived from an EMBL/GenBank/DDBJ whole genome shotgun (WGS) entry which is preliminary data.</text>
</comment>
<sequence>MVWWVKPIVVNILEWVFAGIATFFFLLRFYIRYYGVRGQPPHFSFKLSDWVLTITLICFYAANISDTVTVVLIDDNWNVYATPENYCVAYFSRKPFVITIGMHAGTEILIFAFPFSFLYLIRRISKQKFYAVTMMFGVGFLGVIISLSRVAYIVTADHAPIIGIINAWGALEQCVGIIVCCLPAFKSLLKRRRSNNSGWDSSELVERTFNSDGAPESRGRSAESRDTLGCNSGSWNRSLPSDRQSVILRVDSFERISRMESVREVVEAETARREMVQDIKSTAPPENHNIR</sequence>
<feature type="transmembrane region" description="Helical" evidence="7">
    <location>
        <begin position="132"/>
        <end position="155"/>
    </location>
</feature>